<dbReference type="GO" id="GO:0008270">
    <property type="term" value="F:zinc ion binding"/>
    <property type="evidence" value="ECO:0007669"/>
    <property type="project" value="InterPro"/>
</dbReference>
<sequence>MLIGAHVSTQGGILTAFDRAQAIGAEAVQIHPTAPQSWRRLEPSAETVAEFRSRIKSTGLDAFFLHAVYLINLATAREDLLERSQGSLQHYLELANLLGARGVIFHPGSHKGLGFDPMLPQMARAMRQALEAAPG</sequence>
<keyword evidence="4" id="KW-0227">DNA damage</keyword>
<feature type="domain" description="Xylose isomerase-like TIM barrel" evidence="8">
    <location>
        <begin position="17"/>
        <end position="133"/>
    </location>
</feature>
<dbReference type="Pfam" id="PF01261">
    <property type="entry name" value="AP_endonuc_2"/>
    <property type="match status" value="1"/>
</dbReference>
<keyword evidence="5" id="KW-0378">Hydrolase</keyword>
<evidence type="ECO:0000259" key="8">
    <source>
        <dbReference type="Pfam" id="PF01261"/>
    </source>
</evidence>
<comment type="similarity">
    <text evidence="2">Belongs to the AP endonuclease 2 family.</text>
</comment>
<dbReference type="GO" id="GO:0008081">
    <property type="term" value="F:phosphoric diester hydrolase activity"/>
    <property type="evidence" value="ECO:0007669"/>
    <property type="project" value="TreeGrafter"/>
</dbReference>
<dbReference type="GO" id="GO:0003677">
    <property type="term" value="F:DNA binding"/>
    <property type="evidence" value="ECO:0007669"/>
    <property type="project" value="InterPro"/>
</dbReference>
<dbReference type="InterPro" id="IPR001719">
    <property type="entry name" value="AP_endonuc_2"/>
</dbReference>
<dbReference type="InterPro" id="IPR013022">
    <property type="entry name" value="Xyl_isomerase-like_TIM-brl"/>
</dbReference>
<evidence type="ECO:0000256" key="4">
    <source>
        <dbReference type="ARBA" id="ARBA00022763"/>
    </source>
</evidence>
<dbReference type="PANTHER" id="PTHR21445:SF0">
    <property type="entry name" value="APURINIC-APYRIMIDINIC ENDONUCLEASE"/>
    <property type="match status" value="1"/>
</dbReference>
<keyword evidence="3" id="KW-0479">Metal-binding</keyword>
<dbReference type="AlphaFoldDB" id="T1B3M3"/>
<dbReference type="Gene3D" id="3.20.20.150">
    <property type="entry name" value="Divalent-metal-dependent TIM barrel enzymes"/>
    <property type="match status" value="1"/>
</dbReference>
<dbReference type="InterPro" id="IPR018246">
    <property type="entry name" value="AP_endonuc_F2_Zn_BS"/>
</dbReference>
<reference evidence="9" key="2">
    <citation type="journal article" date="2014" name="ISME J.">
        <title>Microbial stratification in low pH oxic and suboxic macroscopic growths along an acid mine drainage.</title>
        <authorList>
            <person name="Mendez-Garcia C."/>
            <person name="Mesa V."/>
            <person name="Sprenger R.R."/>
            <person name="Richter M."/>
            <person name="Diez M.S."/>
            <person name="Solano J."/>
            <person name="Bargiela R."/>
            <person name="Golyshina O.V."/>
            <person name="Manteca A."/>
            <person name="Ramos J.L."/>
            <person name="Gallego J.R."/>
            <person name="Llorente I."/>
            <person name="Martins Dos Santos V.A."/>
            <person name="Jensen O.N."/>
            <person name="Pelaez A.I."/>
            <person name="Sanchez J."/>
            <person name="Ferrer M."/>
        </authorList>
    </citation>
    <scope>NUCLEOTIDE SEQUENCE</scope>
</reference>
<evidence type="ECO:0000256" key="5">
    <source>
        <dbReference type="ARBA" id="ARBA00022801"/>
    </source>
</evidence>
<proteinExistence type="inferred from homology"/>
<dbReference type="PANTHER" id="PTHR21445">
    <property type="entry name" value="ENDONUCLEASE IV ENDODEOXYRIBONUCLEASE IV"/>
    <property type="match status" value="1"/>
</dbReference>
<evidence type="ECO:0000256" key="7">
    <source>
        <dbReference type="ARBA" id="ARBA00023204"/>
    </source>
</evidence>
<dbReference type="InterPro" id="IPR036237">
    <property type="entry name" value="Xyl_isomerase-like_sf"/>
</dbReference>
<gene>
    <name evidence="9" type="ORF">B1A_13868</name>
</gene>
<dbReference type="GO" id="GO:0006284">
    <property type="term" value="P:base-excision repair"/>
    <property type="evidence" value="ECO:0007669"/>
    <property type="project" value="TreeGrafter"/>
</dbReference>
<keyword evidence="6" id="KW-0862">Zinc</keyword>
<dbReference type="PROSITE" id="PS51432">
    <property type="entry name" value="AP_NUCLEASE_F2_4"/>
    <property type="match status" value="1"/>
</dbReference>
<dbReference type="GO" id="GO:0003906">
    <property type="term" value="F:DNA-(apurinic or apyrimidinic site) endonuclease activity"/>
    <property type="evidence" value="ECO:0007669"/>
    <property type="project" value="TreeGrafter"/>
</dbReference>
<keyword evidence="7" id="KW-0234">DNA repair</keyword>
<evidence type="ECO:0000256" key="3">
    <source>
        <dbReference type="ARBA" id="ARBA00022723"/>
    </source>
</evidence>
<evidence type="ECO:0000256" key="2">
    <source>
        <dbReference type="ARBA" id="ARBA00005340"/>
    </source>
</evidence>
<evidence type="ECO:0000313" key="9">
    <source>
        <dbReference type="EMBL" id="EQD48955.1"/>
    </source>
</evidence>
<keyword evidence="9" id="KW-0255">Endonuclease</keyword>
<dbReference type="EMBL" id="AUZX01010171">
    <property type="protein sequence ID" value="EQD48955.1"/>
    <property type="molecule type" value="Genomic_DNA"/>
</dbReference>
<comment type="cofactor">
    <cofactor evidence="1">
        <name>Zn(2+)</name>
        <dbReference type="ChEBI" id="CHEBI:29105"/>
    </cofactor>
</comment>
<accession>T1B3M3</accession>
<keyword evidence="9" id="KW-0540">Nuclease</keyword>
<dbReference type="SUPFAM" id="SSF51658">
    <property type="entry name" value="Xylose isomerase-like"/>
    <property type="match status" value="1"/>
</dbReference>
<evidence type="ECO:0000256" key="6">
    <source>
        <dbReference type="ARBA" id="ARBA00022833"/>
    </source>
</evidence>
<organism evidence="9">
    <name type="scientific">mine drainage metagenome</name>
    <dbReference type="NCBI Taxonomy" id="410659"/>
    <lineage>
        <taxon>unclassified sequences</taxon>
        <taxon>metagenomes</taxon>
        <taxon>ecological metagenomes</taxon>
    </lineage>
</organism>
<name>T1B3M3_9ZZZZ</name>
<feature type="non-terminal residue" evidence="9">
    <location>
        <position position="135"/>
    </location>
</feature>
<evidence type="ECO:0000256" key="1">
    <source>
        <dbReference type="ARBA" id="ARBA00001947"/>
    </source>
</evidence>
<dbReference type="PROSITE" id="PS00729">
    <property type="entry name" value="AP_NUCLEASE_F2_1"/>
    <property type="match status" value="1"/>
</dbReference>
<reference evidence="9" key="1">
    <citation type="submission" date="2013-08" db="EMBL/GenBank/DDBJ databases">
        <authorList>
            <person name="Mendez C."/>
            <person name="Richter M."/>
            <person name="Ferrer M."/>
            <person name="Sanchez J."/>
        </authorList>
    </citation>
    <scope>NUCLEOTIDE SEQUENCE</scope>
</reference>
<comment type="caution">
    <text evidence="9">The sequence shown here is derived from an EMBL/GenBank/DDBJ whole genome shotgun (WGS) entry which is preliminary data.</text>
</comment>
<protein>
    <submittedName>
        <fullName evidence="9">Apurinic endonuclease Apn1</fullName>
    </submittedName>
</protein>